<dbReference type="Proteomes" id="UP000432015">
    <property type="component" value="Unassembled WGS sequence"/>
</dbReference>
<dbReference type="EMBL" id="WOFH01000014">
    <property type="protein sequence ID" value="MUN41419.1"/>
    <property type="molecule type" value="Genomic_DNA"/>
</dbReference>
<reference evidence="2 3" key="1">
    <citation type="submission" date="2019-11" db="EMBL/GenBank/DDBJ databases">
        <authorList>
            <person name="Cao P."/>
        </authorList>
    </citation>
    <scope>NUCLEOTIDE SEQUENCE [LARGE SCALE GENOMIC DNA]</scope>
    <source>
        <strain evidence="2 3">NEAU-AAG5</strain>
    </source>
</reference>
<accession>A0A7K1LAG8</accession>
<sequence length="111" mass="11784">MPDEQTTVYLGNRDAVEVTHDDHGRETRTPLPGNRCTTVQPPAGTSMAEIFATITAPRGVWAYHSDSAPAWVASTDPALAQLLAAHYGCEVRDPEPDQPAAADAGAEAEEV</sequence>
<comment type="caution">
    <text evidence="2">The sequence shown here is derived from an EMBL/GenBank/DDBJ whole genome shotgun (WGS) entry which is preliminary data.</text>
</comment>
<proteinExistence type="predicted"/>
<feature type="compositionally biased region" description="Basic and acidic residues" evidence="1">
    <location>
        <begin position="19"/>
        <end position="28"/>
    </location>
</feature>
<organism evidence="2 3">
    <name type="scientific">Actinomadura litoris</name>
    <dbReference type="NCBI Taxonomy" id="2678616"/>
    <lineage>
        <taxon>Bacteria</taxon>
        <taxon>Bacillati</taxon>
        <taxon>Actinomycetota</taxon>
        <taxon>Actinomycetes</taxon>
        <taxon>Streptosporangiales</taxon>
        <taxon>Thermomonosporaceae</taxon>
        <taxon>Actinomadura</taxon>
    </lineage>
</organism>
<name>A0A7K1LAG8_9ACTN</name>
<gene>
    <name evidence="2" type="ORF">GNZ18_33225</name>
</gene>
<dbReference type="AlphaFoldDB" id="A0A7K1LAG8"/>
<keyword evidence="3" id="KW-1185">Reference proteome</keyword>
<evidence type="ECO:0000313" key="3">
    <source>
        <dbReference type="Proteomes" id="UP000432015"/>
    </source>
</evidence>
<feature type="region of interest" description="Disordered" evidence="1">
    <location>
        <begin position="19"/>
        <end position="42"/>
    </location>
</feature>
<evidence type="ECO:0000313" key="2">
    <source>
        <dbReference type="EMBL" id="MUN41419.1"/>
    </source>
</evidence>
<dbReference type="RefSeq" id="WP_156220590.1">
    <property type="nucleotide sequence ID" value="NZ_WOFH01000014.1"/>
</dbReference>
<feature type="region of interest" description="Disordered" evidence="1">
    <location>
        <begin position="91"/>
        <end position="111"/>
    </location>
</feature>
<evidence type="ECO:0000256" key="1">
    <source>
        <dbReference type="SAM" id="MobiDB-lite"/>
    </source>
</evidence>
<protein>
    <submittedName>
        <fullName evidence="2">Uncharacterized protein</fullName>
    </submittedName>
</protein>